<dbReference type="EMBL" id="KB909419">
    <property type="protein sequence ID" value="EOB12147.1"/>
    <property type="molecule type" value="Genomic_DNA"/>
</dbReference>
<evidence type="ECO:0000313" key="3">
    <source>
        <dbReference type="Proteomes" id="UP000016927"/>
    </source>
</evidence>
<keyword evidence="1" id="KW-0472">Membrane</keyword>
<proteinExistence type="predicted"/>
<sequence>MFKGRKVYLLYFEVVILFLAFLIFDGRGINRFVMGHDGRRCGDPMGRGGYGKY</sequence>
<protein>
    <submittedName>
        <fullName evidence="2">Uncharacterized protein</fullName>
    </submittedName>
</protein>
<keyword evidence="3" id="KW-1185">Reference proteome</keyword>
<feature type="transmembrane region" description="Helical" evidence="1">
    <location>
        <begin position="7"/>
        <end position="24"/>
    </location>
</feature>
<dbReference type="VEuPathDB" id="MicrosporidiaDB:NBO_511g0001"/>
<name>R0KPN1_NOSB1</name>
<accession>R0KPN1</accession>
<keyword evidence="1" id="KW-1133">Transmembrane helix</keyword>
<evidence type="ECO:0000256" key="1">
    <source>
        <dbReference type="SAM" id="Phobius"/>
    </source>
</evidence>
<reference evidence="2 3" key="1">
    <citation type="journal article" date="2013" name="BMC Genomics">
        <title>Comparative genomics of parasitic silkworm microsporidia reveal an association between genome expansion and host adaptation.</title>
        <authorList>
            <person name="Pan G."/>
            <person name="Xu J."/>
            <person name="Li T."/>
            <person name="Xia Q."/>
            <person name="Liu S.L."/>
            <person name="Zhang G."/>
            <person name="Li S."/>
            <person name="Li C."/>
            <person name="Liu H."/>
            <person name="Yang L."/>
            <person name="Liu T."/>
            <person name="Zhang X."/>
            <person name="Wu Z."/>
            <person name="Fan W."/>
            <person name="Dang X."/>
            <person name="Xiang H."/>
            <person name="Tao M."/>
            <person name="Li Y."/>
            <person name="Hu J."/>
            <person name="Li Z."/>
            <person name="Lin L."/>
            <person name="Luo J."/>
            <person name="Geng L."/>
            <person name="Wang L."/>
            <person name="Long M."/>
            <person name="Wan Y."/>
            <person name="He N."/>
            <person name="Zhang Z."/>
            <person name="Lu C."/>
            <person name="Keeling P.J."/>
            <person name="Wang J."/>
            <person name="Xiang Z."/>
            <person name="Zhou Z."/>
        </authorList>
    </citation>
    <scope>NUCLEOTIDE SEQUENCE [LARGE SCALE GENOMIC DNA]</scope>
    <source>
        <strain evidence="3">CQ1 / CVCC 102059</strain>
    </source>
</reference>
<dbReference type="AlphaFoldDB" id="R0KPN1"/>
<organism evidence="2 3">
    <name type="scientific">Nosema bombycis (strain CQ1 / CVCC 102059)</name>
    <name type="common">Microsporidian parasite</name>
    <name type="synonym">Pebrine of silkworm</name>
    <dbReference type="NCBI Taxonomy" id="578461"/>
    <lineage>
        <taxon>Eukaryota</taxon>
        <taxon>Fungi</taxon>
        <taxon>Fungi incertae sedis</taxon>
        <taxon>Microsporidia</taxon>
        <taxon>Nosematidae</taxon>
        <taxon>Nosema</taxon>
    </lineage>
</organism>
<dbReference type="Proteomes" id="UP000016927">
    <property type="component" value="Unassembled WGS sequence"/>
</dbReference>
<evidence type="ECO:0000313" key="2">
    <source>
        <dbReference type="EMBL" id="EOB12147.1"/>
    </source>
</evidence>
<dbReference type="HOGENOM" id="CLU_3069291_0_0_1"/>
<gene>
    <name evidence="2" type="ORF">NBO_511g0001</name>
</gene>
<keyword evidence="1" id="KW-0812">Transmembrane</keyword>